<evidence type="ECO:0000313" key="2">
    <source>
        <dbReference type="Proteomes" id="UP001230207"/>
    </source>
</evidence>
<accession>A0ABU0C166</accession>
<protein>
    <submittedName>
        <fullName evidence="1">Uncharacterized protein</fullName>
    </submittedName>
</protein>
<dbReference type="Proteomes" id="UP001230207">
    <property type="component" value="Unassembled WGS sequence"/>
</dbReference>
<organism evidence="1 2">
    <name type="scientific">Pararhizobium capsulatum DSM 1112</name>
    <dbReference type="NCBI Taxonomy" id="1121113"/>
    <lineage>
        <taxon>Bacteria</taxon>
        <taxon>Pseudomonadati</taxon>
        <taxon>Pseudomonadota</taxon>
        <taxon>Alphaproteobacteria</taxon>
        <taxon>Hyphomicrobiales</taxon>
        <taxon>Rhizobiaceae</taxon>
        <taxon>Rhizobium/Agrobacterium group</taxon>
        <taxon>Pararhizobium</taxon>
    </lineage>
</organism>
<sequence>MLLTVEELACRVLFDDLALLQEDHADCHLAGKTHFVAALPDIWAEVQKLEHRDFQMDLPEFE</sequence>
<proteinExistence type="predicted"/>
<comment type="caution">
    <text evidence="1">The sequence shown here is derived from an EMBL/GenBank/DDBJ whole genome shotgun (WGS) entry which is preliminary data.</text>
</comment>
<dbReference type="EMBL" id="JAUSVF010000006">
    <property type="protein sequence ID" value="MDQ0323957.1"/>
    <property type="molecule type" value="Genomic_DNA"/>
</dbReference>
<reference evidence="1 2" key="1">
    <citation type="submission" date="2023-07" db="EMBL/GenBank/DDBJ databases">
        <title>Genomic Encyclopedia of Type Strains, Phase IV (KMG-IV): sequencing the most valuable type-strain genomes for metagenomic binning, comparative biology and taxonomic classification.</title>
        <authorList>
            <person name="Goeker M."/>
        </authorList>
    </citation>
    <scope>NUCLEOTIDE SEQUENCE [LARGE SCALE GENOMIC DNA]</scope>
    <source>
        <strain evidence="1 2">DSM 1112</strain>
    </source>
</reference>
<keyword evidence="2" id="KW-1185">Reference proteome</keyword>
<name>A0ABU0C166_9HYPH</name>
<evidence type="ECO:0000313" key="1">
    <source>
        <dbReference type="EMBL" id="MDQ0323957.1"/>
    </source>
</evidence>
<gene>
    <name evidence="1" type="ORF">QO002_006164</name>
</gene>